<keyword evidence="4 8" id="KW-0812">Transmembrane</keyword>
<feature type="transmembrane region" description="Helical" evidence="8">
    <location>
        <begin position="223"/>
        <end position="247"/>
    </location>
</feature>
<evidence type="ECO:0000256" key="7">
    <source>
        <dbReference type="ARBA" id="ARBA00023136"/>
    </source>
</evidence>
<proteinExistence type="predicted"/>
<feature type="transmembrane region" description="Helical" evidence="8">
    <location>
        <begin position="120"/>
        <end position="145"/>
    </location>
</feature>
<reference evidence="10 11" key="1">
    <citation type="submission" date="2016-10" db="EMBL/GenBank/DDBJ databases">
        <authorList>
            <person name="de Groot N.N."/>
        </authorList>
    </citation>
    <scope>NUCLEOTIDE SEQUENCE [LARGE SCALE GENOMIC DNA]</scope>
    <source>
        <strain evidence="10 11">DSM 15345</strain>
    </source>
</reference>
<evidence type="ECO:0000313" key="11">
    <source>
        <dbReference type="Proteomes" id="UP000198703"/>
    </source>
</evidence>
<keyword evidence="2" id="KW-1003">Cell membrane</keyword>
<organism evidence="10 11">
    <name type="scientific">Rubrimonas cliftonensis</name>
    <dbReference type="NCBI Taxonomy" id="89524"/>
    <lineage>
        <taxon>Bacteria</taxon>
        <taxon>Pseudomonadati</taxon>
        <taxon>Pseudomonadota</taxon>
        <taxon>Alphaproteobacteria</taxon>
        <taxon>Rhodobacterales</taxon>
        <taxon>Paracoccaceae</taxon>
        <taxon>Rubrimonas</taxon>
    </lineage>
</organism>
<keyword evidence="11" id="KW-1185">Reference proteome</keyword>
<dbReference type="InterPro" id="IPR026420">
    <property type="entry name" value="Exo_VPEID"/>
</dbReference>
<dbReference type="InterPro" id="IPR019127">
    <property type="entry name" value="Exosortase"/>
</dbReference>
<evidence type="ECO:0000256" key="4">
    <source>
        <dbReference type="ARBA" id="ARBA00022692"/>
    </source>
</evidence>
<dbReference type="NCBIfam" id="TIGR03008">
    <property type="entry name" value="pepcterm_CAAX"/>
    <property type="match status" value="1"/>
</dbReference>
<evidence type="ECO:0000256" key="5">
    <source>
        <dbReference type="ARBA" id="ARBA00022801"/>
    </source>
</evidence>
<dbReference type="STRING" id="89524.SAMN05444370_102306"/>
<keyword evidence="5" id="KW-0378">Hydrolase</keyword>
<dbReference type="Pfam" id="PF02517">
    <property type="entry name" value="Rce1-like"/>
    <property type="match status" value="1"/>
</dbReference>
<evidence type="ECO:0000313" key="10">
    <source>
        <dbReference type="EMBL" id="SDZ95255.1"/>
    </source>
</evidence>
<accession>A0A1H3X774</accession>
<protein>
    <recommendedName>
        <fullName evidence="9">CAAX prenyl protease 2/Lysostaphin resistance protein A-like domain-containing protein</fullName>
    </recommendedName>
</protein>
<dbReference type="Pfam" id="PF09721">
    <property type="entry name" value="Exosortase_EpsH"/>
    <property type="match status" value="1"/>
</dbReference>
<gene>
    <name evidence="10" type="ORF">SAMN05444370_102306</name>
</gene>
<dbReference type="NCBIfam" id="TIGR04162">
    <property type="entry name" value="exo_VPEID"/>
    <property type="match status" value="1"/>
</dbReference>
<dbReference type="InterPro" id="IPR003675">
    <property type="entry name" value="Rce1/LyrA-like_dom"/>
</dbReference>
<keyword evidence="6 8" id="KW-1133">Transmembrane helix</keyword>
<dbReference type="GO" id="GO:0006508">
    <property type="term" value="P:proteolysis"/>
    <property type="evidence" value="ECO:0007669"/>
    <property type="project" value="UniProtKB-KW"/>
</dbReference>
<feature type="transmembrane region" description="Helical" evidence="8">
    <location>
        <begin position="501"/>
        <end position="518"/>
    </location>
</feature>
<evidence type="ECO:0000256" key="1">
    <source>
        <dbReference type="ARBA" id="ARBA00004651"/>
    </source>
</evidence>
<feature type="transmembrane region" description="Helical" evidence="8">
    <location>
        <begin position="295"/>
        <end position="315"/>
    </location>
</feature>
<evidence type="ECO:0000259" key="9">
    <source>
        <dbReference type="Pfam" id="PF02517"/>
    </source>
</evidence>
<feature type="transmembrane region" description="Helical" evidence="8">
    <location>
        <begin position="50"/>
        <end position="75"/>
    </location>
</feature>
<dbReference type="EMBL" id="FNQM01000002">
    <property type="protein sequence ID" value="SDZ95255.1"/>
    <property type="molecule type" value="Genomic_DNA"/>
</dbReference>
<feature type="domain" description="CAAX prenyl protease 2/Lysostaphin resistance protein A-like" evidence="9">
    <location>
        <begin position="443"/>
        <end position="533"/>
    </location>
</feature>
<sequence>MAKTDDAQAGSRRMFGPHAAIAVAALVALEILLIAVLFKNAFDFECRAMAPAALCAGLALLPVRAMVAGALAIMALWPDRAALAVQARPAPHGSWIAVNLAGFVAILAPWFFLSDTAGPAIFGLALALWLGGALAASAGALLAAAPAPALAQAAQLGGWRLAAACALGLATPELATLAQNFWKVEALAAVTFEAARALLSLFADDIVSDPSQVLLGVPEFRVLVGPQCSGIEGFALITGFMAFYLWLFRDRLRFPNALALIPVGLALSWALNVVRITVLILIGANVSPDLAVNGFHSHAGWLMFTLLSLSLAAAAHASPWLRRAPAGAAPTSAGPFAPPPPLLQDWNVARLAPFIVFMATALLASTLFEVPAVAYPLRFIAMLAALAAFWPLLARLDWSPHAAPVAAGLAIAVLWIATDAPAAPGGPLETALAAMPAWFFAVWALSRVLGTALLVPVIEELVFRSYLIEKIAPAGRAGGGARLALAVVVSTALFAALHDRWIAAAAAGAVFAACALWRGRIADAVWCHVAANATIAAWALALGRWSVI</sequence>
<dbReference type="GO" id="GO:0005886">
    <property type="term" value="C:plasma membrane"/>
    <property type="evidence" value="ECO:0007669"/>
    <property type="project" value="UniProtKB-SubCell"/>
</dbReference>
<dbReference type="InterPro" id="IPR014346">
    <property type="entry name" value="Prenyl_protease-related"/>
</dbReference>
<feature type="transmembrane region" description="Helical" evidence="8">
    <location>
        <begin position="95"/>
        <end position="113"/>
    </location>
</feature>
<dbReference type="Proteomes" id="UP000198703">
    <property type="component" value="Unassembled WGS sequence"/>
</dbReference>
<evidence type="ECO:0000256" key="6">
    <source>
        <dbReference type="ARBA" id="ARBA00022989"/>
    </source>
</evidence>
<feature type="transmembrane region" description="Helical" evidence="8">
    <location>
        <begin position="401"/>
        <end position="418"/>
    </location>
</feature>
<feature type="transmembrane region" description="Helical" evidence="8">
    <location>
        <begin position="20"/>
        <end position="38"/>
    </location>
</feature>
<evidence type="ECO:0000256" key="2">
    <source>
        <dbReference type="ARBA" id="ARBA00022475"/>
    </source>
</evidence>
<keyword evidence="3" id="KW-0645">Protease</keyword>
<name>A0A1H3X774_9RHOB</name>
<feature type="transmembrane region" description="Helical" evidence="8">
    <location>
        <begin position="479"/>
        <end position="495"/>
    </location>
</feature>
<keyword evidence="7 8" id="KW-0472">Membrane</keyword>
<feature type="transmembrane region" description="Helical" evidence="8">
    <location>
        <begin position="438"/>
        <end position="458"/>
    </location>
</feature>
<dbReference type="InterPro" id="IPR026392">
    <property type="entry name" value="Exo/Archaeosortase_dom"/>
</dbReference>
<comment type="subcellular location">
    <subcellularLocation>
        <location evidence="1">Cell membrane</location>
        <topology evidence="1">Multi-pass membrane protein</topology>
    </subcellularLocation>
</comment>
<feature type="transmembrane region" description="Helical" evidence="8">
    <location>
        <begin position="351"/>
        <end position="368"/>
    </location>
</feature>
<evidence type="ECO:0000256" key="8">
    <source>
        <dbReference type="SAM" id="Phobius"/>
    </source>
</evidence>
<feature type="transmembrane region" description="Helical" evidence="8">
    <location>
        <begin position="259"/>
        <end position="283"/>
    </location>
</feature>
<evidence type="ECO:0000256" key="3">
    <source>
        <dbReference type="ARBA" id="ARBA00022670"/>
    </source>
</evidence>
<dbReference type="OrthoDB" id="8451928at2"/>
<dbReference type="GO" id="GO:0080120">
    <property type="term" value="P:CAAX-box protein maturation"/>
    <property type="evidence" value="ECO:0007669"/>
    <property type="project" value="UniProtKB-ARBA"/>
</dbReference>
<dbReference type="RefSeq" id="WP_093248804.1">
    <property type="nucleotide sequence ID" value="NZ_FNQM01000002.1"/>
</dbReference>
<dbReference type="GO" id="GO:0004175">
    <property type="term" value="F:endopeptidase activity"/>
    <property type="evidence" value="ECO:0007669"/>
    <property type="project" value="UniProtKB-ARBA"/>
</dbReference>
<dbReference type="NCBIfam" id="TIGR04178">
    <property type="entry name" value="exo_archaeo"/>
    <property type="match status" value="1"/>
</dbReference>
<feature type="transmembrane region" description="Helical" evidence="8">
    <location>
        <begin position="525"/>
        <end position="547"/>
    </location>
</feature>
<dbReference type="AlphaFoldDB" id="A0A1H3X774"/>
<feature type="transmembrane region" description="Helical" evidence="8">
    <location>
        <begin position="374"/>
        <end position="394"/>
    </location>
</feature>